<organism evidence="2 3">
    <name type="scientific">Pseudonocardia xishanensis</name>
    <dbReference type="NCBI Taxonomy" id="630995"/>
    <lineage>
        <taxon>Bacteria</taxon>
        <taxon>Bacillati</taxon>
        <taxon>Actinomycetota</taxon>
        <taxon>Actinomycetes</taxon>
        <taxon>Pseudonocardiales</taxon>
        <taxon>Pseudonocardiaceae</taxon>
        <taxon>Pseudonocardia</taxon>
    </lineage>
</organism>
<reference evidence="3" key="1">
    <citation type="journal article" date="2019" name="Int. J. Syst. Evol. Microbiol.">
        <title>The Global Catalogue of Microorganisms (GCM) 10K type strain sequencing project: providing services to taxonomists for standard genome sequencing and annotation.</title>
        <authorList>
            <consortium name="The Broad Institute Genomics Platform"/>
            <consortium name="The Broad Institute Genome Sequencing Center for Infectious Disease"/>
            <person name="Wu L."/>
            <person name="Ma J."/>
        </authorList>
    </citation>
    <scope>NUCLEOTIDE SEQUENCE [LARGE SCALE GENOMIC DNA]</scope>
    <source>
        <strain evidence="3">JCM 17906</strain>
    </source>
</reference>
<evidence type="ECO:0000259" key="1">
    <source>
        <dbReference type="Pfam" id="PF01048"/>
    </source>
</evidence>
<dbReference type="EMBL" id="BAABGT010000053">
    <property type="protein sequence ID" value="GAA4549747.1"/>
    <property type="molecule type" value="Genomic_DNA"/>
</dbReference>
<gene>
    <name evidence="2" type="ORF">GCM10023175_38410</name>
</gene>
<dbReference type="Gene3D" id="3.40.50.1580">
    <property type="entry name" value="Nucleoside phosphorylase domain"/>
    <property type="match status" value="1"/>
</dbReference>
<evidence type="ECO:0000313" key="2">
    <source>
        <dbReference type="EMBL" id="GAA4549747.1"/>
    </source>
</evidence>
<name>A0ABP8RW83_9PSEU</name>
<dbReference type="Proteomes" id="UP001501598">
    <property type="component" value="Unassembled WGS sequence"/>
</dbReference>
<comment type="caution">
    <text evidence="2">The sequence shown here is derived from an EMBL/GenBank/DDBJ whole genome shotgun (WGS) entry which is preliminary data.</text>
</comment>
<proteinExistence type="predicted"/>
<dbReference type="SUPFAM" id="SSF53167">
    <property type="entry name" value="Purine and uridine phosphorylases"/>
    <property type="match status" value="1"/>
</dbReference>
<dbReference type="Pfam" id="PF01048">
    <property type="entry name" value="PNP_UDP_1"/>
    <property type="match status" value="1"/>
</dbReference>
<accession>A0ABP8RW83</accession>
<protein>
    <recommendedName>
        <fullName evidence="1">Nucleoside phosphorylase domain-containing protein</fullName>
    </recommendedName>
</protein>
<dbReference type="InterPro" id="IPR035994">
    <property type="entry name" value="Nucleoside_phosphorylase_sf"/>
</dbReference>
<dbReference type="InterPro" id="IPR000845">
    <property type="entry name" value="Nucleoside_phosphorylase_d"/>
</dbReference>
<keyword evidence="3" id="KW-1185">Reference proteome</keyword>
<sequence length="65" mass="6818">MEHGTLGVEMEAAGLYAVAAEHGARALCLTTVTDGVAGETDLDSRQREEELLRMAEVALDVLAGC</sequence>
<feature type="domain" description="Nucleoside phosphorylase" evidence="1">
    <location>
        <begin position="5"/>
        <end position="55"/>
    </location>
</feature>
<evidence type="ECO:0000313" key="3">
    <source>
        <dbReference type="Proteomes" id="UP001501598"/>
    </source>
</evidence>